<comment type="caution">
    <text evidence="3">The sequence shown here is derived from an EMBL/GenBank/DDBJ whole genome shotgun (WGS) entry which is preliminary data.</text>
</comment>
<evidence type="ECO:0000313" key="4">
    <source>
        <dbReference type="Proteomes" id="UP000540656"/>
    </source>
</evidence>
<proteinExistence type="predicted"/>
<feature type="region of interest" description="Disordered" evidence="1">
    <location>
        <begin position="43"/>
        <end position="104"/>
    </location>
</feature>
<keyword evidence="2" id="KW-0472">Membrane</keyword>
<keyword evidence="4" id="KW-1185">Reference proteome</keyword>
<dbReference type="AlphaFoldDB" id="A0A7Y9S493"/>
<dbReference type="RefSeq" id="WP_179502218.1">
    <property type="nucleotide sequence ID" value="NZ_JACCAA010000001.1"/>
</dbReference>
<reference evidence="3 4" key="1">
    <citation type="submission" date="2020-07" db="EMBL/GenBank/DDBJ databases">
        <title>Sequencing the genomes of 1000 actinobacteria strains.</title>
        <authorList>
            <person name="Klenk H.-P."/>
        </authorList>
    </citation>
    <scope>NUCLEOTIDE SEQUENCE [LARGE SCALE GENOMIC DNA]</scope>
    <source>
        <strain evidence="3 4">DSM 23819</strain>
    </source>
</reference>
<name>A0A7Y9S493_9ACTN</name>
<keyword evidence="2" id="KW-1133">Transmembrane helix</keyword>
<feature type="transmembrane region" description="Helical" evidence="2">
    <location>
        <begin position="12"/>
        <end position="34"/>
    </location>
</feature>
<dbReference type="EMBL" id="JACCAA010000001">
    <property type="protein sequence ID" value="NYG59135.1"/>
    <property type="molecule type" value="Genomic_DNA"/>
</dbReference>
<evidence type="ECO:0000256" key="2">
    <source>
        <dbReference type="SAM" id="Phobius"/>
    </source>
</evidence>
<protein>
    <submittedName>
        <fullName evidence="3">Uncharacterized protein</fullName>
    </submittedName>
</protein>
<dbReference type="Proteomes" id="UP000540656">
    <property type="component" value="Unassembled WGS sequence"/>
</dbReference>
<sequence length="191" mass="19666">MTDQEENPVTNGLVALVTVAIVVGLLAGIAVLFATNLLGVGDSSGSSAEGTGGETLFMPEPVETTSNGGPLVTLLSPSPSKKSSKSSKKSSPSASESESEKPEITLSQGAFEVEAGGQLYLSGVYPTGEGAVLDIEQRVGTGAWEEFPVDVNVSGGTFSVYVNTSATGDIQWRMVDKSRKVTSNVVKVKHG</sequence>
<accession>A0A7Y9S493</accession>
<evidence type="ECO:0000256" key="1">
    <source>
        <dbReference type="SAM" id="MobiDB-lite"/>
    </source>
</evidence>
<evidence type="ECO:0000313" key="3">
    <source>
        <dbReference type="EMBL" id="NYG59135.1"/>
    </source>
</evidence>
<gene>
    <name evidence="3" type="ORF">BJ980_002058</name>
</gene>
<organism evidence="3 4">
    <name type="scientific">Nocardioides daedukensis</name>
    <dbReference type="NCBI Taxonomy" id="634462"/>
    <lineage>
        <taxon>Bacteria</taxon>
        <taxon>Bacillati</taxon>
        <taxon>Actinomycetota</taxon>
        <taxon>Actinomycetes</taxon>
        <taxon>Propionibacteriales</taxon>
        <taxon>Nocardioidaceae</taxon>
        <taxon>Nocardioides</taxon>
    </lineage>
</organism>
<keyword evidence="2" id="KW-0812">Transmembrane</keyword>